<evidence type="ECO:0000256" key="1">
    <source>
        <dbReference type="ARBA" id="ARBA00004651"/>
    </source>
</evidence>
<feature type="transmembrane region" description="Helical" evidence="8">
    <location>
        <begin position="325"/>
        <end position="344"/>
    </location>
</feature>
<evidence type="ECO:0000256" key="7">
    <source>
        <dbReference type="SAM" id="MobiDB-lite"/>
    </source>
</evidence>
<dbReference type="PANTHER" id="PTHR42718:SF46">
    <property type="entry name" value="BLR6921 PROTEIN"/>
    <property type="match status" value="1"/>
</dbReference>
<comment type="subcellular location">
    <subcellularLocation>
        <location evidence="1">Cell membrane</location>
        <topology evidence="1">Multi-pass membrane protein</topology>
    </subcellularLocation>
</comment>
<evidence type="ECO:0000313" key="11">
    <source>
        <dbReference type="Proteomes" id="UP001056336"/>
    </source>
</evidence>
<feature type="transmembrane region" description="Helical" evidence="8">
    <location>
        <begin position="172"/>
        <end position="190"/>
    </location>
</feature>
<keyword evidence="11" id="KW-1185">Reference proteome</keyword>
<evidence type="ECO:0000256" key="5">
    <source>
        <dbReference type="ARBA" id="ARBA00022989"/>
    </source>
</evidence>
<feature type="transmembrane region" description="Helical" evidence="8">
    <location>
        <begin position="146"/>
        <end position="166"/>
    </location>
</feature>
<dbReference type="SUPFAM" id="SSF103473">
    <property type="entry name" value="MFS general substrate transporter"/>
    <property type="match status" value="1"/>
</dbReference>
<protein>
    <submittedName>
        <fullName evidence="10">MFS transporter</fullName>
    </submittedName>
</protein>
<feature type="region of interest" description="Disordered" evidence="7">
    <location>
        <begin position="559"/>
        <end position="604"/>
    </location>
</feature>
<sequence>MLDPAAHERRVALSVTTVGILAATLNSSILLISLPAIFAGLGLDPLAPSNISYLLWMLMGYLLVTAVLVVTFGRLGDQYGRAKLFNLGFLIFTIASIACALIPNSGAAGALELIVLRVVQGVGGAMLTANSTALITDAFPADRRGFALGVNQVAGIGGSFLGLVIGGLLSEWHWRAVFWVSVPVGIWGTWMGYRSLRDKPRNNAARIAIDWWGNLSFGIGLIAILVAITYGLQPYGSHTMGWTSPKVLTGLIGGGLLLIAFGFIETRVADPMMDLSLFRIRAFAAGQSVNFLSSMARGGLQFMLIIWLQGIWLPLHGYAFHDTPLWAGIYMLPLTVGFLIAGPASGALSDRFGARAFATGGLLLTAATFLGLILIPADFNYVVFAALLAANGIGMSLMAAPNSAAIMNAVPASERGAASGIRATGMNAGMVLSMGGFFTLMAIGLASRLPDSMYAGLTKLGITPEAAHTISHIPPVGTLFAAFLGDNPIQQLVHQVDPQQLQPGSGVDVAALTGQQFFPHLIADAFKHGLLIAFGASIVMLLIAAVASLMRGEKFVHAEPDRDLPPNAGLAKSELAKSGQGSGSATDHTSTHASSRTVSAEHGHGHETVMQALAREGAALDGIPGQDVAYEDALTDNR</sequence>
<keyword evidence="5 8" id="KW-1133">Transmembrane helix</keyword>
<dbReference type="EMBL" id="CP097332">
    <property type="protein sequence ID" value="UQX90066.1"/>
    <property type="molecule type" value="Genomic_DNA"/>
</dbReference>
<dbReference type="PROSITE" id="PS50850">
    <property type="entry name" value="MFS"/>
    <property type="match status" value="1"/>
</dbReference>
<dbReference type="Pfam" id="PF07690">
    <property type="entry name" value="MFS_1"/>
    <property type="match status" value="1"/>
</dbReference>
<gene>
    <name evidence="10" type="ORF">M6D93_08705</name>
</gene>
<dbReference type="InterPro" id="IPR020846">
    <property type="entry name" value="MFS_dom"/>
</dbReference>
<feature type="transmembrane region" description="Helical" evidence="8">
    <location>
        <begin position="84"/>
        <end position="103"/>
    </location>
</feature>
<feature type="transmembrane region" description="Helical" evidence="8">
    <location>
        <begin position="428"/>
        <end position="447"/>
    </location>
</feature>
<keyword evidence="3" id="KW-1003">Cell membrane</keyword>
<feature type="transmembrane region" description="Helical" evidence="8">
    <location>
        <begin position="289"/>
        <end position="313"/>
    </location>
</feature>
<evidence type="ECO:0000256" key="2">
    <source>
        <dbReference type="ARBA" id="ARBA00022448"/>
    </source>
</evidence>
<keyword evidence="2" id="KW-0813">Transport</keyword>
<proteinExistence type="predicted"/>
<evidence type="ECO:0000256" key="3">
    <source>
        <dbReference type="ARBA" id="ARBA00022475"/>
    </source>
</evidence>
<feature type="transmembrane region" description="Helical" evidence="8">
    <location>
        <begin position="12"/>
        <end position="41"/>
    </location>
</feature>
<name>A0ABY4R4W2_9ACTN</name>
<dbReference type="PANTHER" id="PTHR42718">
    <property type="entry name" value="MAJOR FACILITATOR SUPERFAMILY MULTIDRUG TRANSPORTER MFSC"/>
    <property type="match status" value="1"/>
</dbReference>
<evidence type="ECO:0000259" key="9">
    <source>
        <dbReference type="PROSITE" id="PS50850"/>
    </source>
</evidence>
<feature type="transmembrane region" description="Helical" evidence="8">
    <location>
        <begin position="247"/>
        <end position="268"/>
    </location>
</feature>
<feature type="transmembrane region" description="Helical" evidence="8">
    <location>
        <begin position="211"/>
        <end position="232"/>
    </location>
</feature>
<dbReference type="Gene3D" id="1.20.1250.20">
    <property type="entry name" value="MFS general substrate transporter like domains"/>
    <property type="match status" value="2"/>
</dbReference>
<feature type="transmembrane region" description="Helical" evidence="8">
    <location>
        <begin position="53"/>
        <end position="72"/>
    </location>
</feature>
<accession>A0ABY4R4W2</accession>
<feature type="transmembrane region" description="Helical" evidence="8">
    <location>
        <begin position="356"/>
        <end position="375"/>
    </location>
</feature>
<dbReference type="CDD" id="cd17321">
    <property type="entry name" value="MFS_MMR_MDR_like"/>
    <property type="match status" value="1"/>
</dbReference>
<evidence type="ECO:0000256" key="6">
    <source>
        <dbReference type="ARBA" id="ARBA00023136"/>
    </source>
</evidence>
<feature type="domain" description="Major facilitator superfamily (MFS) profile" evidence="9">
    <location>
        <begin position="12"/>
        <end position="489"/>
    </location>
</feature>
<dbReference type="InterPro" id="IPR011701">
    <property type="entry name" value="MFS"/>
</dbReference>
<feature type="transmembrane region" description="Helical" evidence="8">
    <location>
        <begin position="115"/>
        <end position="134"/>
    </location>
</feature>
<feature type="transmembrane region" description="Helical" evidence="8">
    <location>
        <begin position="381"/>
        <end position="407"/>
    </location>
</feature>
<evidence type="ECO:0000313" key="10">
    <source>
        <dbReference type="EMBL" id="UQX90066.1"/>
    </source>
</evidence>
<evidence type="ECO:0000256" key="4">
    <source>
        <dbReference type="ARBA" id="ARBA00022692"/>
    </source>
</evidence>
<keyword evidence="4 8" id="KW-0812">Transmembrane</keyword>
<reference evidence="10" key="2">
    <citation type="submission" date="2022-05" db="EMBL/GenBank/DDBJ databases">
        <authorList>
            <person name="Kim J.-S."/>
            <person name="Lee K."/>
            <person name="Suh M."/>
            <person name="Eom M."/>
            <person name="Kim J.-S."/>
            <person name="Kim D.-S."/>
            <person name="Ko S.-H."/>
            <person name="Shin Y."/>
            <person name="Lee J.-S."/>
        </authorList>
    </citation>
    <scope>NUCLEOTIDE SEQUENCE</scope>
    <source>
        <strain evidence="10">N237</strain>
    </source>
</reference>
<reference evidence="10" key="1">
    <citation type="journal article" date="2018" name="Int. J. Syst. Evol. Microbiol.">
        <title>Jatrophihabitans telluris sp. nov., isolated from sediment soil of lava forest wetlands and the emended description of the genus Jatrophihabitans.</title>
        <authorList>
            <person name="Lee K.C."/>
            <person name="Suh M.K."/>
            <person name="Eom M.K."/>
            <person name="Kim K.K."/>
            <person name="Kim J.S."/>
            <person name="Kim D.S."/>
            <person name="Ko S.H."/>
            <person name="Shin Y.K."/>
            <person name="Lee J.S."/>
        </authorList>
    </citation>
    <scope>NUCLEOTIDE SEQUENCE</scope>
    <source>
        <strain evidence="10">N237</strain>
    </source>
</reference>
<evidence type="ECO:0000256" key="8">
    <source>
        <dbReference type="SAM" id="Phobius"/>
    </source>
</evidence>
<feature type="compositionally biased region" description="Low complexity" evidence="7">
    <location>
        <begin position="583"/>
        <end position="595"/>
    </location>
</feature>
<feature type="transmembrane region" description="Helical" evidence="8">
    <location>
        <begin position="529"/>
        <end position="550"/>
    </location>
</feature>
<dbReference type="RefSeq" id="WP_249773962.1">
    <property type="nucleotide sequence ID" value="NZ_CP097332.1"/>
</dbReference>
<keyword evidence="6 8" id="KW-0472">Membrane</keyword>
<dbReference type="InterPro" id="IPR036259">
    <property type="entry name" value="MFS_trans_sf"/>
</dbReference>
<organism evidence="10 11">
    <name type="scientific">Jatrophihabitans telluris</name>
    <dbReference type="NCBI Taxonomy" id="2038343"/>
    <lineage>
        <taxon>Bacteria</taxon>
        <taxon>Bacillati</taxon>
        <taxon>Actinomycetota</taxon>
        <taxon>Actinomycetes</taxon>
        <taxon>Jatrophihabitantales</taxon>
        <taxon>Jatrophihabitantaceae</taxon>
        <taxon>Jatrophihabitans</taxon>
    </lineage>
</organism>
<dbReference type="Proteomes" id="UP001056336">
    <property type="component" value="Chromosome"/>
</dbReference>